<dbReference type="PANTHER" id="PTHR46481">
    <property type="entry name" value="ZINC FINGER BED DOMAIN-CONTAINING PROTEIN 4"/>
    <property type="match status" value="1"/>
</dbReference>
<sequence>MLTYNFFQTLSPKSLKTALVYFICEADLPLSITKSTAFGALLELCNPAVTNILVHRASLTAHLTNVYFYHQESIHHYLLSNEIDVSFTTDSSTSPNITSYLAVTAHYIDTDFKLISIIIGLTEIKGKPFVPFIVSSNKGSHLSPFRQPFRCITGNTIYECASLI</sequence>
<evidence type="ECO:0000256" key="5">
    <source>
        <dbReference type="ARBA" id="ARBA00023242"/>
    </source>
</evidence>
<proteinExistence type="predicted"/>
<dbReference type="PANTHER" id="PTHR46481:SF10">
    <property type="entry name" value="ZINC FINGER BED DOMAIN-CONTAINING PROTEIN 39"/>
    <property type="match status" value="1"/>
</dbReference>
<comment type="subcellular location">
    <subcellularLocation>
        <location evidence="1">Nucleus</location>
    </subcellularLocation>
</comment>
<evidence type="ECO:0000256" key="4">
    <source>
        <dbReference type="ARBA" id="ARBA00022833"/>
    </source>
</evidence>
<organism evidence="6 7">
    <name type="scientific">Austropuccinia psidii MF-1</name>
    <dbReference type="NCBI Taxonomy" id="1389203"/>
    <lineage>
        <taxon>Eukaryota</taxon>
        <taxon>Fungi</taxon>
        <taxon>Dikarya</taxon>
        <taxon>Basidiomycota</taxon>
        <taxon>Pucciniomycotina</taxon>
        <taxon>Pucciniomycetes</taxon>
        <taxon>Pucciniales</taxon>
        <taxon>Sphaerophragmiaceae</taxon>
        <taxon>Austropuccinia</taxon>
    </lineage>
</organism>
<keyword evidence="4" id="KW-0862">Zinc</keyword>
<keyword evidence="2" id="KW-0479">Metal-binding</keyword>
<name>A0A9Q3BDK5_9BASI</name>
<dbReference type="Proteomes" id="UP000765509">
    <property type="component" value="Unassembled WGS sequence"/>
</dbReference>
<dbReference type="AlphaFoldDB" id="A0A9Q3BDK5"/>
<dbReference type="OrthoDB" id="1607513at2759"/>
<dbReference type="InterPro" id="IPR052035">
    <property type="entry name" value="ZnF_BED_domain_contain"/>
</dbReference>
<evidence type="ECO:0000256" key="3">
    <source>
        <dbReference type="ARBA" id="ARBA00022771"/>
    </source>
</evidence>
<evidence type="ECO:0000313" key="7">
    <source>
        <dbReference type="Proteomes" id="UP000765509"/>
    </source>
</evidence>
<keyword evidence="7" id="KW-1185">Reference proteome</keyword>
<dbReference type="GO" id="GO:0005634">
    <property type="term" value="C:nucleus"/>
    <property type="evidence" value="ECO:0007669"/>
    <property type="project" value="UniProtKB-SubCell"/>
</dbReference>
<dbReference type="EMBL" id="AVOT02000496">
    <property type="protein sequence ID" value="MBW0463168.1"/>
    <property type="molecule type" value="Genomic_DNA"/>
</dbReference>
<evidence type="ECO:0000313" key="6">
    <source>
        <dbReference type="EMBL" id="MBW0463168.1"/>
    </source>
</evidence>
<keyword evidence="5" id="KW-0539">Nucleus</keyword>
<protein>
    <submittedName>
        <fullName evidence="6">Uncharacterized protein</fullName>
    </submittedName>
</protein>
<evidence type="ECO:0000256" key="1">
    <source>
        <dbReference type="ARBA" id="ARBA00004123"/>
    </source>
</evidence>
<comment type="caution">
    <text evidence="6">The sequence shown here is derived from an EMBL/GenBank/DDBJ whole genome shotgun (WGS) entry which is preliminary data.</text>
</comment>
<accession>A0A9Q3BDK5</accession>
<dbReference type="GO" id="GO:0008270">
    <property type="term" value="F:zinc ion binding"/>
    <property type="evidence" value="ECO:0007669"/>
    <property type="project" value="UniProtKB-KW"/>
</dbReference>
<evidence type="ECO:0000256" key="2">
    <source>
        <dbReference type="ARBA" id="ARBA00022723"/>
    </source>
</evidence>
<gene>
    <name evidence="6" type="ORF">O181_002883</name>
</gene>
<keyword evidence="3" id="KW-0863">Zinc-finger</keyword>
<reference evidence="6" key="1">
    <citation type="submission" date="2021-03" db="EMBL/GenBank/DDBJ databases">
        <title>Draft genome sequence of rust myrtle Austropuccinia psidii MF-1, a brazilian biotype.</title>
        <authorList>
            <person name="Quecine M.C."/>
            <person name="Pachon D.M.R."/>
            <person name="Bonatelli M.L."/>
            <person name="Correr F.H."/>
            <person name="Franceschini L.M."/>
            <person name="Leite T.F."/>
            <person name="Margarido G.R.A."/>
            <person name="Almeida C.A."/>
            <person name="Ferrarezi J.A."/>
            <person name="Labate C.A."/>
        </authorList>
    </citation>
    <scope>NUCLEOTIDE SEQUENCE</scope>
    <source>
        <strain evidence="6">MF-1</strain>
    </source>
</reference>